<protein>
    <submittedName>
        <fullName evidence="2">Uncharacterized protein</fullName>
    </submittedName>
</protein>
<evidence type="ECO:0000313" key="2">
    <source>
        <dbReference type="EMBL" id="KHG03552.1"/>
    </source>
</evidence>
<organism evidence="2 3">
    <name type="scientific">Gossypium arboreum</name>
    <name type="common">Tree cotton</name>
    <name type="synonym">Gossypium nanking</name>
    <dbReference type="NCBI Taxonomy" id="29729"/>
    <lineage>
        <taxon>Eukaryota</taxon>
        <taxon>Viridiplantae</taxon>
        <taxon>Streptophyta</taxon>
        <taxon>Embryophyta</taxon>
        <taxon>Tracheophyta</taxon>
        <taxon>Spermatophyta</taxon>
        <taxon>Magnoliopsida</taxon>
        <taxon>eudicotyledons</taxon>
        <taxon>Gunneridae</taxon>
        <taxon>Pentapetalae</taxon>
        <taxon>rosids</taxon>
        <taxon>malvids</taxon>
        <taxon>Malvales</taxon>
        <taxon>Malvaceae</taxon>
        <taxon>Malvoideae</taxon>
        <taxon>Gossypium</taxon>
    </lineage>
</organism>
<feature type="transmembrane region" description="Helical" evidence="1">
    <location>
        <begin position="20"/>
        <end position="46"/>
    </location>
</feature>
<dbReference type="EMBL" id="JRRC01366569">
    <property type="protein sequence ID" value="KHG03552.1"/>
    <property type="molecule type" value="Genomic_DNA"/>
</dbReference>
<keyword evidence="3" id="KW-1185">Reference proteome</keyword>
<gene>
    <name evidence="2" type="ORF">F383_27117</name>
</gene>
<keyword evidence="1" id="KW-0812">Transmembrane</keyword>
<name>A0A0B0MT49_GOSAR</name>
<keyword evidence="1" id="KW-0472">Membrane</keyword>
<evidence type="ECO:0000313" key="3">
    <source>
        <dbReference type="Proteomes" id="UP000032142"/>
    </source>
</evidence>
<proteinExistence type="predicted"/>
<dbReference type="AlphaFoldDB" id="A0A0B0MT49"/>
<keyword evidence="1" id="KW-1133">Transmembrane helix</keyword>
<accession>A0A0B0MT49</accession>
<evidence type="ECO:0000256" key="1">
    <source>
        <dbReference type="SAM" id="Phobius"/>
    </source>
</evidence>
<reference evidence="3" key="1">
    <citation type="submission" date="2014-09" db="EMBL/GenBank/DDBJ databases">
        <authorList>
            <person name="Mudge J."/>
            <person name="Ramaraj T."/>
            <person name="Lindquist I.E."/>
            <person name="Bharti A.K."/>
            <person name="Sundararajan A."/>
            <person name="Cameron C.T."/>
            <person name="Woodward J.E."/>
            <person name="May G.D."/>
            <person name="Brubaker C."/>
            <person name="Broadhvest J."/>
            <person name="Wilkins T.A."/>
        </authorList>
    </citation>
    <scope>NUCLEOTIDE SEQUENCE</scope>
    <source>
        <strain evidence="3">cv. AKA8401</strain>
    </source>
</reference>
<sequence>MVVEYPVIGFPQWKPRIYSVGFTCFCEFQTIYIVLCLLFSFGFSILGEFF</sequence>
<dbReference type="Proteomes" id="UP000032142">
    <property type="component" value="Unassembled WGS sequence"/>
</dbReference>
<comment type="caution">
    <text evidence="2">The sequence shown here is derived from an EMBL/GenBank/DDBJ whole genome shotgun (WGS) entry which is preliminary data.</text>
</comment>